<evidence type="ECO:0000259" key="6">
    <source>
        <dbReference type="Pfam" id="PF01386"/>
    </source>
</evidence>
<evidence type="ECO:0000256" key="5">
    <source>
        <dbReference type="HAMAP-Rule" id="MF_01334"/>
    </source>
</evidence>
<dbReference type="GO" id="GO:0006412">
    <property type="term" value="P:translation"/>
    <property type="evidence" value="ECO:0007669"/>
    <property type="project" value="UniProtKB-UniRule"/>
</dbReference>
<dbReference type="GO" id="GO:0022625">
    <property type="term" value="C:cytosolic large ribosomal subunit"/>
    <property type="evidence" value="ECO:0007669"/>
    <property type="project" value="TreeGrafter"/>
</dbReference>
<dbReference type="InterPro" id="IPR020057">
    <property type="entry name" value="Ribosomal_bL25_b-dom"/>
</dbReference>
<dbReference type="GO" id="GO:0008097">
    <property type="term" value="F:5S rRNA binding"/>
    <property type="evidence" value="ECO:0007669"/>
    <property type="project" value="InterPro"/>
</dbReference>
<dbReference type="Pfam" id="PF01386">
    <property type="entry name" value="Ribosomal_L25p"/>
    <property type="match status" value="1"/>
</dbReference>
<accession>A0A1M6KS40</accession>
<comment type="subunit">
    <text evidence="5">Part of the 50S ribosomal subunit; part of the 5S rRNA/L5/L18/L25 subcomplex. Contacts the 5S rRNA. Binds to the 5S rRNA independently of L5 and L18.</text>
</comment>
<keyword evidence="4 5" id="KW-0687">Ribonucleoprotein</keyword>
<evidence type="ECO:0000259" key="7">
    <source>
        <dbReference type="Pfam" id="PF14693"/>
    </source>
</evidence>
<keyword evidence="3 5" id="KW-0689">Ribosomal protein</keyword>
<reference evidence="8 9" key="1">
    <citation type="submission" date="2016-11" db="EMBL/GenBank/DDBJ databases">
        <authorList>
            <person name="Jaros S."/>
            <person name="Januszkiewicz K."/>
            <person name="Wedrychowicz H."/>
        </authorList>
    </citation>
    <scope>NUCLEOTIDE SEQUENCE [LARGE SCALE GENOMIC DNA]</scope>
    <source>
        <strain evidence="8 9">DSM 21758</strain>
    </source>
</reference>
<comment type="similarity">
    <text evidence="5">Belongs to the bacterial ribosomal protein bL25 family. CTC subfamily.</text>
</comment>
<organism evidence="8 9">
    <name type="scientific">Clostridium cavendishii DSM 21758</name>
    <dbReference type="NCBI Taxonomy" id="1121302"/>
    <lineage>
        <taxon>Bacteria</taxon>
        <taxon>Bacillati</taxon>
        <taxon>Bacillota</taxon>
        <taxon>Clostridia</taxon>
        <taxon>Eubacteriales</taxon>
        <taxon>Clostridiaceae</taxon>
        <taxon>Clostridium</taxon>
    </lineage>
</organism>
<protein>
    <recommendedName>
        <fullName evidence="5">Large ribosomal subunit protein bL25</fullName>
    </recommendedName>
    <alternativeName>
        <fullName evidence="5">General stress protein CTC</fullName>
    </alternativeName>
</protein>
<dbReference type="InterPro" id="IPR011035">
    <property type="entry name" value="Ribosomal_bL25/Gln-tRNA_synth"/>
</dbReference>
<feature type="domain" description="Large ribosomal subunit protein bL25 beta" evidence="7">
    <location>
        <begin position="101"/>
        <end position="179"/>
    </location>
</feature>
<dbReference type="InterPro" id="IPR001021">
    <property type="entry name" value="Ribosomal_bL25_long"/>
</dbReference>
<feature type="domain" description="Large ribosomal subunit protein bL25 L25" evidence="6">
    <location>
        <begin position="4"/>
        <end position="90"/>
    </location>
</feature>
<dbReference type="NCBIfam" id="TIGR00731">
    <property type="entry name" value="bL25_bact_ctc"/>
    <property type="match status" value="1"/>
</dbReference>
<dbReference type="SUPFAM" id="SSF50715">
    <property type="entry name" value="Ribosomal protein L25-like"/>
    <property type="match status" value="1"/>
</dbReference>
<dbReference type="PANTHER" id="PTHR33284:SF1">
    <property type="entry name" value="RIBOSOMAL PROTEIN L25_GLN-TRNA SYNTHETASE, ANTI-CODON-BINDING DOMAIN-CONTAINING PROTEIN"/>
    <property type="match status" value="1"/>
</dbReference>
<dbReference type="AlphaFoldDB" id="A0A1M6KS40"/>
<dbReference type="InterPro" id="IPR020930">
    <property type="entry name" value="Ribosomal_uL5_bac-type"/>
</dbReference>
<dbReference type="InterPro" id="IPR020056">
    <property type="entry name" value="Rbsml_bL25/Gln-tRNA_synth_N"/>
</dbReference>
<dbReference type="Gene3D" id="2.170.120.20">
    <property type="entry name" value="Ribosomal protein L25, beta domain"/>
    <property type="match status" value="1"/>
</dbReference>
<dbReference type="EMBL" id="FQZB01000009">
    <property type="protein sequence ID" value="SHJ61710.1"/>
    <property type="molecule type" value="Genomic_DNA"/>
</dbReference>
<dbReference type="Proteomes" id="UP000184310">
    <property type="component" value="Unassembled WGS sequence"/>
</dbReference>
<proteinExistence type="inferred from homology"/>
<evidence type="ECO:0000313" key="8">
    <source>
        <dbReference type="EMBL" id="SHJ61710.1"/>
    </source>
</evidence>
<dbReference type="InterPro" id="IPR029751">
    <property type="entry name" value="Ribosomal_L25_dom"/>
</dbReference>
<keyword evidence="2 5" id="KW-0694">RNA-binding</keyword>
<sequence length="193" mass="21574">MEELRVTKRVKEARHQAKKCRRNGNVPGILYGKDIRNLMFEIGELELNSLVSSYGEHSVIDLNVDGEKYKTLMKDVQRDPVTGKFIHVDLESVDGTKQIISNIPIHFVGEELAGKRGAIIQKEKSSVKVKCTPDNLPRYLDVDISKGRVGSTYKLSDVEIGSEISVLDNLDSVIASISYEQKIVEADDLEGQE</sequence>
<comment type="function">
    <text evidence="5">This is one of the proteins that binds to the 5S RNA in the ribosome where it forms part of the central protuberance.</text>
</comment>
<evidence type="ECO:0000256" key="3">
    <source>
        <dbReference type="ARBA" id="ARBA00022980"/>
    </source>
</evidence>
<evidence type="ECO:0000256" key="2">
    <source>
        <dbReference type="ARBA" id="ARBA00022884"/>
    </source>
</evidence>
<dbReference type="PANTHER" id="PTHR33284">
    <property type="entry name" value="RIBOSOMAL PROTEIN L25/GLN-TRNA SYNTHETASE, ANTI-CODON-BINDING DOMAIN-CONTAINING PROTEIN"/>
    <property type="match status" value="1"/>
</dbReference>
<evidence type="ECO:0000313" key="9">
    <source>
        <dbReference type="Proteomes" id="UP000184310"/>
    </source>
</evidence>
<evidence type="ECO:0000256" key="1">
    <source>
        <dbReference type="ARBA" id="ARBA00022730"/>
    </source>
</evidence>
<dbReference type="RefSeq" id="WP_072987388.1">
    <property type="nucleotide sequence ID" value="NZ_FQZB01000009.1"/>
</dbReference>
<name>A0A1M6KS40_9CLOT</name>
<dbReference type="InterPro" id="IPR037121">
    <property type="entry name" value="Ribosomal_bL25_C"/>
</dbReference>
<dbReference type="OrthoDB" id="9790002at2"/>
<gene>
    <name evidence="5" type="primary">rplY</name>
    <name evidence="5" type="synonym">ctc</name>
    <name evidence="8" type="ORF">SAMN02745163_02279</name>
</gene>
<dbReference type="Gene3D" id="2.40.240.10">
    <property type="entry name" value="Ribosomal Protein L25, Chain P"/>
    <property type="match status" value="1"/>
</dbReference>
<evidence type="ECO:0000256" key="4">
    <source>
        <dbReference type="ARBA" id="ARBA00023274"/>
    </source>
</evidence>
<keyword evidence="1 5" id="KW-0699">rRNA-binding</keyword>
<keyword evidence="9" id="KW-1185">Reference proteome</keyword>
<dbReference type="CDD" id="cd00495">
    <property type="entry name" value="Ribosomal_L25_TL5_CTC"/>
    <property type="match status" value="1"/>
</dbReference>
<dbReference type="GO" id="GO:0003735">
    <property type="term" value="F:structural constituent of ribosome"/>
    <property type="evidence" value="ECO:0007669"/>
    <property type="project" value="InterPro"/>
</dbReference>
<dbReference type="Pfam" id="PF14693">
    <property type="entry name" value="Ribosomal_TL5_C"/>
    <property type="match status" value="1"/>
</dbReference>
<dbReference type="HAMAP" id="MF_01334">
    <property type="entry name" value="Ribosomal_bL25_CTC"/>
    <property type="match status" value="1"/>
</dbReference>
<dbReference type="STRING" id="1121302.SAMN02745163_02279"/>